<feature type="transmembrane region" description="Helical" evidence="1">
    <location>
        <begin position="32"/>
        <end position="51"/>
    </location>
</feature>
<keyword evidence="3" id="KW-1185">Reference proteome</keyword>
<keyword evidence="1" id="KW-0472">Membrane</keyword>
<proteinExistence type="predicted"/>
<feature type="transmembrane region" description="Helical" evidence="1">
    <location>
        <begin position="79"/>
        <end position="102"/>
    </location>
</feature>
<sequence length="552" mass="61684">MKHWKSKAAALVVALFAVYVLLNHMNLNPLYPEAAFAYCVLFTLLFAIFTVDKIGRFVMQQGTGGVRISFVRHAQFRRWPFVIVGILWGAFALVSIGSSVLFQVNAFRDQMPELKEMNFAEDFDTVDVSQLPIVDEEMAKKLADKKLGERPSLGSQVVLGEPTLQQVNGELLWAVPTYHSGLFKWLTNMSGTPGYVTVSATNPQDVEYVDGYSIKYQPGAYLWQNLLFYARFTAAPFTGLTDYSFELDDTGRPYWVITTYRYLRGFSLPEATGAVVLDCATGESETYAIDQLPEWVDRVQPEDFIMTQLNNKGEYVHGYLNFSDKDKYRTSPGQTIIYNDGRCYLFTGLTSVGADESAIGFVMVDMVTKEPRLYRISGATEMAAQQSAQGKVQQYGYQAAFPLIVNMNGVPTYFMTLKDTEGLIKQYAYVSVEDYQTVAVGESISEARLNYEKAIQSSPAGQLVGNVSTEKEQLTGTVLRIGSEYNPTGTAYYLVLAEEPQLLFSVQGSLSDELALTREGDQVKVEYYPRESATQELTGFDNLEFEQSIPAA</sequence>
<protein>
    <recommendedName>
        <fullName evidence="4">CvpA family protein</fullName>
    </recommendedName>
</protein>
<comment type="caution">
    <text evidence="2">The sequence shown here is derived from an EMBL/GenBank/DDBJ whole genome shotgun (WGS) entry which is preliminary data.</text>
</comment>
<dbReference type="RefSeq" id="WP_349214314.1">
    <property type="nucleotide sequence ID" value="NZ_JBBMFA010000035.1"/>
</dbReference>
<keyword evidence="1" id="KW-1133">Transmembrane helix</keyword>
<evidence type="ECO:0000313" key="3">
    <source>
        <dbReference type="Proteomes" id="UP001477672"/>
    </source>
</evidence>
<evidence type="ECO:0000313" key="2">
    <source>
        <dbReference type="EMBL" id="MEQ2519078.1"/>
    </source>
</evidence>
<dbReference type="Proteomes" id="UP001477672">
    <property type="component" value="Unassembled WGS sequence"/>
</dbReference>
<organism evidence="2 3">
    <name type="scientific">Ruthenibacterium intestinale</name>
    <dbReference type="NCBI Taxonomy" id="3133163"/>
    <lineage>
        <taxon>Bacteria</taxon>
        <taxon>Bacillati</taxon>
        <taxon>Bacillota</taxon>
        <taxon>Clostridia</taxon>
        <taxon>Eubacteriales</taxon>
        <taxon>Oscillospiraceae</taxon>
        <taxon>Ruthenibacterium</taxon>
    </lineage>
</organism>
<gene>
    <name evidence="2" type="ORF">WMO24_01290</name>
</gene>
<evidence type="ECO:0000256" key="1">
    <source>
        <dbReference type="SAM" id="Phobius"/>
    </source>
</evidence>
<accession>A0ABV1GB77</accession>
<dbReference type="EMBL" id="JBBMFA010000035">
    <property type="protein sequence ID" value="MEQ2519078.1"/>
    <property type="molecule type" value="Genomic_DNA"/>
</dbReference>
<keyword evidence="1" id="KW-0812">Transmembrane</keyword>
<reference evidence="2 3" key="1">
    <citation type="submission" date="2024-03" db="EMBL/GenBank/DDBJ databases">
        <title>Human intestinal bacterial collection.</title>
        <authorList>
            <person name="Pauvert C."/>
            <person name="Hitch T.C.A."/>
            <person name="Clavel T."/>
        </authorList>
    </citation>
    <scope>NUCLEOTIDE SEQUENCE [LARGE SCALE GENOMIC DNA]</scope>
    <source>
        <strain evidence="2 3">CLA-JM-H11</strain>
    </source>
</reference>
<evidence type="ECO:0008006" key="4">
    <source>
        <dbReference type="Google" id="ProtNLM"/>
    </source>
</evidence>
<name>A0ABV1GB77_9FIRM</name>